<reference evidence="2 3" key="1">
    <citation type="submission" date="2019-03" db="EMBL/GenBank/DDBJ databases">
        <title>Sequencing 25 genomes of Wallemia mellicola.</title>
        <authorList>
            <person name="Gostincar C."/>
        </authorList>
    </citation>
    <scope>NUCLEOTIDE SEQUENCE [LARGE SCALE GENOMIC DNA]</scope>
    <source>
        <strain evidence="2 3">EXF-757</strain>
    </source>
</reference>
<evidence type="ECO:0000256" key="1">
    <source>
        <dbReference type="SAM" id="MobiDB-lite"/>
    </source>
</evidence>
<protein>
    <recommendedName>
        <fullName evidence="4">Integrase catalytic domain-containing protein</fullName>
    </recommendedName>
</protein>
<dbReference type="InterPro" id="IPR036397">
    <property type="entry name" value="RNaseH_sf"/>
</dbReference>
<feature type="region of interest" description="Disordered" evidence="1">
    <location>
        <begin position="1"/>
        <end position="21"/>
    </location>
</feature>
<dbReference type="EMBL" id="SPRX01000031">
    <property type="protein sequence ID" value="TIC64640.1"/>
    <property type="molecule type" value="Genomic_DNA"/>
</dbReference>
<comment type="caution">
    <text evidence="2">The sequence shown here is derived from an EMBL/GenBank/DDBJ whole genome shotgun (WGS) entry which is preliminary data.</text>
</comment>
<evidence type="ECO:0000313" key="2">
    <source>
        <dbReference type="EMBL" id="TIC64640.1"/>
    </source>
</evidence>
<evidence type="ECO:0008006" key="4">
    <source>
        <dbReference type="Google" id="ProtNLM"/>
    </source>
</evidence>
<dbReference type="InterPro" id="IPR012337">
    <property type="entry name" value="RNaseH-like_sf"/>
</dbReference>
<organism evidence="2 3">
    <name type="scientific">Wallemia mellicola</name>
    <dbReference type="NCBI Taxonomy" id="1708541"/>
    <lineage>
        <taxon>Eukaryota</taxon>
        <taxon>Fungi</taxon>
        <taxon>Dikarya</taxon>
        <taxon>Basidiomycota</taxon>
        <taxon>Wallemiomycotina</taxon>
        <taxon>Wallemiomycetes</taxon>
        <taxon>Wallemiales</taxon>
        <taxon>Wallemiaceae</taxon>
        <taxon>Wallemia</taxon>
    </lineage>
</organism>
<dbReference type="SUPFAM" id="SSF53098">
    <property type="entry name" value="Ribonuclease H-like"/>
    <property type="match status" value="1"/>
</dbReference>
<dbReference type="Proteomes" id="UP000310708">
    <property type="component" value="Unassembled WGS sequence"/>
</dbReference>
<dbReference type="AlphaFoldDB" id="A0A4T0TIK1"/>
<name>A0A4T0TIK1_9BASI</name>
<evidence type="ECO:0000313" key="3">
    <source>
        <dbReference type="Proteomes" id="UP000310708"/>
    </source>
</evidence>
<dbReference type="GO" id="GO:0003676">
    <property type="term" value="F:nucleic acid binding"/>
    <property type="evidence" value="ECO:0007669"/>
    <property type="project" value="InterPro"/>
</dbReference>
<gene>
    <name evidence="2" type="ORF">E3Q01_02621</name>
</gene>
<sequence>MTHTGWSSKRTIDPQHLNMLQNQQNESAPFDGALDKTHQPLDILHSDMTSIQQIPTKKYALVVIDEYTRYTWTFALKYKSCVFATITHYIYN</sequence>
<proteinExistence type="predicted"/>
<accession>A0A4T0TIK1</accession>
<dbReference type="Gene3D" id="3.30.420.10">
    <property type="entry name" value="Ribonuclease H-like superfamily/Ribonuclease H"/>
    <property type="match status" value="1"/>
</dbReference>